<dbReference type="NCBIfam" id="NF012209">
    <property type="entry name" value="LEPR-8K"/>
    <property type="match status" value="1"/>
</dbReference>
<feature type="domain" description="Dystroglycan-type cadherin-like" evidence="4">
    <location>
        <begin position="2352"/>
        <end position="2453"/>
    </location>
</feature>
<evidence type="ECO:0000256" key="3">
    <source>
        <dbReference type="SAM" id="MobiDB-lite"/>
    </source>
</evidence>
<dbReference type="Pfam" id="PF05345">
    <property type="entry name" value="He_PIG"/>
    <property type="match status" value="2"/>
</dbReference>
<dbReference type="InterPro" id="IPR015943">
    <property type="entry name" value="WD40/YVTN_repeat-like_dom_sf"/>
</dbReference>
<dbReference type="InterPro" id="IPR011048">
    <property type="entry name" value="Haem_d1_sf"/>
</dbReference>
<dbReference type="GO" id="GO:0016020">
    <property type="term" value="C:membrane"/>
    <property type="evidence" value="ECO:0007669"/>
    <property type="project" value="InterPro"/>
</dbReference>
<dbReference type="InterPro" id="IPR001680">
    <property type="entry name" value="WD40_rpt"/>
</dbReference>
<dbReference type="GO" id="GO:0006006">
    <property type="term" value="P:glucose metabolic process"/>
    <property type="evidence" value="ECO:0007669"/>
    <property type="project" value="UniProtKB-KW"/>
</dbReference>
<organism evidence="5 6">
    <name type="scientific">Ectopseudomonas mendocina</name>
    <name type="common">Pseudomonas mendocina</name>
    <dbReference type="NCBI Taxonomy" id="300"/>
    <lineage>
        <taxon>Bacteria</taxon>
        <taxon>Pseudomonadati</taxon>
        <taxon>Pseudomonadota</taxon>
        <taxon>Gammaproteobacteria</taxon>
        <taxon>Pseudomonadales</taxon>
        <taxon>Pseudomonadaceae</taxon>
        <taxon>Ectopseudomonas</taxon>
    </lineage>
</organism>
<feature type="domain" description="Dystroglycan-type cadherin-like" evidence="4">
    <location>
        <begin position="2454"/>
        <end position="2545"/>
    </location>
</feature>
<feature type="compositionally biased region" description="Polar residues" evidence="3">
    <location>
        <begin position="2633"/>
        <end position="2650"/>
    </location>
</feature>
<dbReference type="SMART" id="SM00320">
    <property type="entry name" value="WD40"/>
    <property type="match status" value="7"/>
</dbReference>
<protein>
    <recommendedName>
        <fullName evidence="4">Dystroglycan-type cadherin-like domain-containing protein</fullName>
    </recommendedName>
</protein>
<dbReference type="SUPFAM" id="SSF51004">
    <property type="entry name" value="C-terminal (heme d1) domain of cytochrome cd1-nitrite reductase"/>
    <property type="match status" value="1"/>
</dbReference>
<evidence type="ECO:0000256" key="2">
    <source>
        <dbReference type="ARBA" id="ARBA00022526"/>
    </source>
</evidence>
<keyword evidence="2" id="KW-0119">Carbohydrate metabolism</keyword>
<dbReference type="Gene3D" id="2.60.40.10">
    <property type="entry name" value="Immunoglobulins"/>
    <property type="match status" value="2"/>
</dbReference>
<dbReference type="SUPFAM" id="SSF82171">
    <property type="entry name" value="DPP6 N-terminal domain-like"/>
    <property type="match status" value="1"/>
</dbReference>
<dbReference type="OrthoDB" id="6091599at2"/>
<dbReference type="Gene3D" id="2.130.10.10">
    <property type="entry name" value="YVTN repeat-like/Quinoprotein amine dehydrogenase"/>
    <property type="match status" value="6"/>
</dbReference>
<dbReference type="InterPro" id="IPR050282">
    <property type="entry name" value="Cycloisomerase_2"/>
</dbReference>
<dbReference type="PANTHER" id="PTHR30344">
    <property type="entry name" value="6-PHOSPHOGLUCONOLACTONASE-RELATED"/>
    <property type="match status" value="1"/>
</dbReference>
<dbReference type="SUPFAM" id="SSF101908">
    <property type="entry name" value="Putative isomerase YbhE"/>
    <property type="match status" value="1"/>
</dbReference>
<evidence type="ECO:0000313" key="6">
    <source>
        <dbReference type="Proteomes" id="UP000238327"/>
    </source>
</evidence>
<evidence type="ECO:0000259" key="4">
    <source>
        <dbReference type="SMART" id="SM00736"/>
    </source>
</evidence>
<feature type="region of interest" description="Disordered" evidence="3">
    <location>
        <begin position="2555"/>
        <end position="2650"/>
    </location>
</feature>
<dbReference type="InterPro" id="IPR053786">
    <property type="entry name" value="LEPRxLL_CS"/>
</dbReference>
<feature type="compositionally biased region" description="Polar residues" evidence="3">
    <location>
        <begin position="2555"/>
        <end position="2569"/>
    </location>
</feature>
<dbReference type="InterPro" id="IPR006644">
    <property type="entry name" value="Cadg"/>
</dbReference>
<proteinExistence type="inferred from homology"/>
<dbReference type="SUPFAM" id="SSF49313">
    <property type="entry name" value="Cadherin-like"/>
    <property type="match status" value="2"/>
</dbReference>
<dbReference type="SMART" id="SM00736">
    <property type="entry name" value="CADG"/>
    <property type="match status" value="2"/>
</dbReference>
<dbReference type="InterPro" id="IPR013783">
    <property type="entry name" value="Ig-like_fold"/>
</dbReference>
<gene>
    <name evidence="5" type="ORF">C7A17_17400</name>
</gene>
<dbReference type="InterPro" id="IPR015919">
    <property type="entry name" value="Cadherin-like_sf"/>
</dbReference>
<reference evidence="5 6" key="1">
    <citation type="submission" date="2018-03" db="EMBL/GenBank/DDBJ databases">
        <title>Complete genome sequence and methylome analysis of Pseudomonas mendocina NEB 698.</title>
        <authorList>
            <person name="Morgan R.D."/>
        </authorList>
    </citation>
    <scope>NUCLEOTIDE SEQUENCE [LARGE SCALE GENOMIC DNA]</scope>
    <source>
        <strain evidence="5 6">NEB698</strain>
    </source>
</reference>
<sequence length="2798" mass="288028">MTTRKPSQRYFRALALEPRILLDAAAVTTAAEVAAQAEVPATAEAPGVEATPVNNTLTITDSTTSFPAVDLFADVNVFQETSGLDELADLVITIDRTGSNQALVIDGKVIELVAGSGTTRAGDTGYVYSVSVSGSTTTITLSLNSFAPDPQDVGTLIDTIAYQALDKSVASGTVTVTLQSLSDDGGQSTDLSAIKATVEVDSQVNVPPVISGDVLKEAEALNTGVLAGSTEVAYSADGKYVYAAGSNSSISVFEVGDTGSLVLKQTLTGVQDLGTVKHLVVSADGKSIYTASGSGNLVLLNVNADGTLSYGASIAVGSSVTGGIAISDDGKQLFVGSQYNGLYVYDRDTSTGALTLIHRPDGRSGMVTTSGDYVYVTYAGAGIVTPPSLSVYLRSASGTGALTLVDSINISAVGTDLVASEDGRYLYVATSSGLTLYQLGTDNRLTQTNVISGIQTGSLSLNTEGNRLYVTATNGTVHIYSVAANGSLTDMGTLTSATNGQEIAVSADGQSIVVSGNGLSRFSSIQTLIRGEAITLASGLTLSDANFDRLAGGSGDYSGGQLVIERAGGASANDVFGFADGNDLILENGTLFKAGEAIATFTQSGGTLTITFLAGTSRADANAVLRQLTYSNAGTDANGSVVTLQLRANDGQADSQVIDLEVLLTRNTAPQLTTTPVTGAAYDTSGTLVALFRDTTVSTGEVGQSIIQLTLNLDGLNGVANEFIIVAGTHIDLSQSASGNAGAYTYTYTRSGDSATLVIDSSGINSATAQALVNGLTYVNDTREATTGTRTITLTSIRDNGGNAGGGDDTGEPGISASITLAINNAPQWQAEVSDPDRTLYYADGTLNGYTDRVTDMVLSADGKTLIISGSTGDNTGGTSYLRIYSRDTATGELTLVQTFTQGASDNPATEAIEVNGLNAITSMAMHGNNLYLAGNTGDAAIYSLVRFTYDAASGQYSYAGIVATQGVAGVTGLDAQISEIVISADGTSLYTINGVSTIDGATGKSVLTQFSIDPQSGALSYLGAYQGGSAELGMNAPTGIAVSPDGTSVYVSNRSNSMLTVFTRDTQSGALTYAGFINASTIAADTDSATQPSDNRYLLELQDIVISPDGKYVYVGSGQQATLTVFSRDSADGSLTYAGTLALYPYVNSLAIREIAMSSDGSAIYVGFNGGPLAVLSRDSITGAVAFISSLNVGARSNQIAVTPDGLNIYTGRSQFTTGVAVLSALPNANYVASRPSTPFAEGVSFSDADFDAANDYQGAELTISRNGSASANDLFGFKDGAGLSLVGNQIMQGATAIAEFASADGKLTIRFIAEVDKATANQVLQQITYRNDSAEAPTRVDLKLSIGDGGKSSDTVLVLLLSAPEPVLAASGNAASITLGGGSLPGQVDLFEQVSISLGEDGEPLTDLLLTVDRSGADQALIIDGETITLQAGSGHTSTNGYQYTVEVNDGVTSIRIRIDSSTSGATPESAATLIDGIAYKVLADTASAGTVTITLASLSDSSDQIEPGISASVTVRDQRQLPTLGAETGALDYADLLTLLDGTGNNQLQGIQGITVIGDKVYVVRSTTDFVYDEETQTGSDIAINTLFVYQRAADGSLQLLESQEVTGLSGAATLHASDDGNTLYLTGADGIALFNASDLQQLGTFGADIGLISDVVAQGDKVYVTADSKLLVFTRSGASLTLEQTLEDAGDSGMQLDGANAISLSPDGKTLYVATSGGSTLVSVFSIAADGSLTFRQAVAGANAAEFGHYASALNLSADGKTLYVIDNNSLLHVLDVAADGSLNATAALELGENSEITVKDVIVSPDGKSLVVIGDLGFSASWNKYGIFLYSRAEDGSLSLVQKVEGFGDYANYQGTTFNEVRRATFSSDGTQLYLTGIFVKSGWNEGVLVVDLKPVTRTFTEGGEAVAILPGGNLSDPQLDAAGNYQGASLVIERSGGAQDGDAFTFLAGNGLELKDDGTIWKGASAIATFVEANGTLTITFLAGVSQADAQLVLRQVAYASSSNDPEQAGKNATFRIVFDDGENNQAQFDAGVILEGINDPAVVSTSPLNPIFTAGDAPVRLFENTQIDTVETGQGIWKVQVVLSGIAAGDILGIGDERISDLSTLAGKGVQTLPSGQAYNLYADGDDLILDLFLPEASGTPKQAQALIDSLSFASDSTAPEGTRTIGLQIIEDDYSTRSTFSEQATITLRSEAGAEPIPPTASATGSDSTIRIGSDGSLPGDVDLFSDVSVSAGLDSSEIERLVISVDRTGGNQALVIGGTQIALTTGDGVGNGYLYEVTVSGDTTTLSITFTGQSSAEVGTLIDGIAYRVMDSSADSGEVTVTLGEIHNSDNLEAEPGISAKVTLASNTDPQANPGDFVLVDAKAGQHYSIQLPANLFSDTDGDTLTWTIDGLPSGLSFDPLTRTLSGIVQAMGSHDLTLKVSDGWGGEGEIELTLDVVNSEPVANEQFSLGNATPGQAYAVTLPDNLFSDANDSELSWEIVDLPEWLSFDADTRTLSGTAPETTGSYSITLKASDAHGGSATLTLALRVANAEPTASETVLPELSTGFQQLPGNSPTNTFGGPALNAPLFQSSDAPGENPVEATAAAQPAPTSQGLLRGSGSGLADGRGSLSEQLASADGVLTDSGQQNTRGSFSFDGTTLRSNVDLTLGDGRSISLQLPVELPEGGTVQRVTLANGLPLPSWASFDARTGELRIDRERLQRDGVLRLTLISRDGEGKEQRTPMEVRAAQAPANAERETPAEAAAQAESLPERLRQDTSSALLSDALDLLDQLSDLAGEPVAATLRHTA</sequence>
<evidence type="ECO:0000256" key="1">
    <source>
        <dbReference type="ARBA" id="ARBA00005564"/>
    </source>
</evidence>
<dbReference type="Proteomes" id="UP000238327">
    <property type="component" value="Chromosome"/>
</dbReference>
<dbReference type="EMBL" id="CP027657">
    <property type="protein sequence ID" value="AVO54464.1"/>
    <property type="molecule type" value="Genomic_DNA"/>
</dbReference>
<accession>A0A2R3QRU9</accession>
<dbReference type="RefSeq" id="WP_106739196.1">
    <property type="nucleotide sequence ID" value="NZ_CP027657.1"/>
</dbReference>
<dbReference type="GO" id="GO:0005509">
    <property type="term" value="F:calcium ion binding"/>
    <property type="evidence" value="ECO:0007669"/>
    <property type="project" value="InterPro"/>
</dbReference>
<dbReference type="PANTHER" id="PTHR30344:SF1">
    <property type="entry name" value="6-PHOSPHOGLUCONOLACTONASE"/>
    <property type="match status" value="1"/>
</dbReference>
<dbReference type="GO" id="GO:0017057">
    <property type="term" value="F:6-phosphogluconolactonase activity"/>
    <property type="evidence" value="ECO:0007669"/>
    <property type="project" value="TreeGrafter"/>
</dbReference>
<dbReference type="Pfam" id="PF10282">
    <property type="entry name" value="Lactonase"/>
    <property type="match status" value="4"/>
</dbReference>
<feature type="compositionally biased region" description="Low complexity" evidence="3">
    <location>
        <begin position="2592"/>
        <end position="2606"/>
    </location>
</feature>
<comment type="similarity">
    <text evidence="1">Belongs to the cycloisomerase 2 family.</text>
</comment>
<dbReference type="InterPro" id="IPR019405">
    <property type="entry name" value="Lactonase_7-beta_prop"/>
</dbReference>
<keyword evidence="2" id="KW-0313">Glucose metabolism</keyword>
<evidence type="ECO:0000313" key="5">
    <source>
        <dbReference type="EMBL" id="AVO54464.1"/>
    </source>
</evidence>
<name>A0A2R3QRU9_ECTME</name>